<proteinExistence type="predicted"/>
<evidence type="ECO:0008006" key="3">
    <source>
        <dbReference type="Google" id="ProtNLM"/>
    </source>
</evidence>
<sequence>MVITHSTSRREIIAAFESGTLATQLAERFGGLDRESMHASVALCAELHNSGEIDLLRLVDDGSLLALNGPRFFMATHFLDSALPELDEPPERVMTFVDKLVSRGGNDGAANFPNVAFREWCKRDPRRSAVVVEAAVAGDPLANKFLLFALEASMDAALAQQIALNESDETAYAAIAALGRIPATNKESRAERVATLSELLTREPDDKMRAAILHAAANLLTQQKQNGDDALLHVIARAADGGETLTIHYAAQALWLASGLLDDATVAALLAALRQLEPESKGTLEVLDCGLAGLVKNGFTERAIGYVTDLVSATDTFRLESFDDFMRALAESDDTLGTVAIRWLQTGSAMLCDGLAHFLQRDNLRGQSLKIPVVAIPKDHHVQVFVCRKALGWFFFLPTTAASVLVAVLREADDEAIEELQWLLFDPLLMNYGGVAEYLATIPAKDPVRKRIKAALAFHEAYIEGLKSVGTITELRPSEHRQQIHNRRSLEEMQQAHKNARKQSVFFDIVHHSVLLYGRGAVSFVQDNGETLRAVEMDLKTHGVSMEYPRTETLDPIGLSYQLRLFQAEKLKQ</sequence>
<evidence type="ECO:0000313" key="2">
    <source>
        <dbReference type="Proteomes" id="UP001165423"/>
    </source>
</evidence>
<dbReference type="EMBL" id="JALGCL010000004">
    <property type="protein sequence ID" value="MCJ0826552.1"/>
    <property type="molecule type" value="Genomic_DNA"/>
</dbReference>
<comment type="caution">
    <text evidence="1">The sequence shown here is derived from an EMBL/GenBank/DDBJ whole genome shotgun (WGS) entry which is preliminary data.</text>
</comment>
<keyword evidence="2" id="KW-1185">Reference proteome</keyword>
<protein>
    <recommendedName>
        <fullName evidence="3">HEAT repeat domain-containing protein</fullName>
    </recommendedName>
</protein>
<gene>
    <name evidence="1" type="ORF">MQC88_11420</name>
</gene>
<accession>A0ABT0A6F9</accession>
<name>A0ABT0A6F9_9GAMM</name>
<dbReference type="RefSeq" id="WP_243322159.1">
    <property type="nucleotide sequence ID" value="NZ_JALGCL010000004.1"/>
</dbReference>
<dbReference type="Proteomes" id="UP001165423">
    <property type="component" value="Unassembled WGS sequence"/>
</dbReference>
<evidence type="ECO:0000313" key="1">
    <source>
        <dbReference type="EMBL" id="MCJ0826552.1"/>
    </source>
</evidence>
<organism evidence="1 2">
    <name type="scientific">Cognatiluteimonas sedimenti</name>
    <dbReference type="NCBI Taxonomy" id="2927791"/>
    <lineage>
        <taxon>Bacteria</taxon>
        <taxon>Pseudomonadati</taxon>
        <taxon>Pseudomonadota</taxon>
        <taxon>Gammaproteobacteria</taxon>
        <taxon>Lysobacterales</taxon>
        <taxon>Lysobacteraceae</taxon>
        <taxon>Cognatiluteimonas</taxon>
    </lineage>
</organism>
<reference evidence="1 2" key="1">
    <citation type="submission" date="2022-03" db="EMBL/GenBank/DDBJ databases">
        <title>Luteimonas soily sp. nov., a novel bacterium isolated from the soil.</title>
        <authorList>
            <person name="Zhang X."/>
        </authorList>
    </citation>
    <scope>NUCLEOTIDE SEQUENCE [LARGE SCALE GENOMIC DNA]</scope>
    <source>
        <strain evidence="1 2">50</strain>
    </source>
</reference>